<proteinExistence type="predicted"/>
<feature type="compositionally biased region" description="Low complexity" evidence="1">
    <location>
        <begin position="171"/>
        <end position="183"/>
    </location>
</feature>
<sequence length="521" mass="55928">MQLVAMDSEQNRNVPEEASCAQAEPAQKRQSDLKRAFAEDGALKTHVGGQALIEGVMMRGKFNWAAAVREPSGKIYVEEHDLASGKKKNGWLYWPIVRGCRAFVESLVLGYKALEIAALHAYAEVSSDDSPADGGAEGACAAAASSGVQPRHDSASSPSEVRHARETPSVLGAAEPPAGPLAEDSGDDAVKPEAFSTPEKRAFSWKDDFGNPDEMIDALGAQRSLEVVCEPASPAAAREAAQACGDAYARPFAASVTGSAPTGSNPAQDAADAKQPDAAVEASAKDVESAGIAEDEEETVEFGKKEMAISMALGMVLGVVLFIVAPAFIANLLVGEYDAHTLAWNIVDGIVRVAIFVFYIWLIGRMQDIKRMFGYHGAEHKTIHCYEHGLPLTPENARSFPRLHVRCGTAFLIMVMIIAIFVYTITPLNALIAAWGVPDGPIKLALVIVVRIVLMPVIAGISYEITVKWAGSHPDNPLVKVILWPGMQMQKLTTREPDDGQIECAIEAMQKVLEREEREAA</sequence>
<feature type="transmembrane region" description="Helical" evidence="2">
    <location>
        <begin position="410"/>
        <end position="436"/>
    </location>
</feature>
<dbReference type="PANTHER" id="PTHR42867:SF1">
    <property type="entry name" value="MEMBRANE PROTEIN-RELATED"/>
    <property type="match status" value="1"/>
</dbReference>
<comment type="caution">
    <text evidence="3">The sequence shown here is derived from an EMBL/GenBank/DDBJ whole genome shotgun (WGS) entry which is preliminary data.</text>
</comment>
<evidence type="ECO:0000313" key="3">
    <source>
        <dbReference type="EMBL" id="HJF66300.1"/>
    </source>
</evidence>
<feature type="transmembrane region" description="Helical" evidence="2">
    <location>
        <begin position="442"/>
        <end position="463"/>
    </location>
</feature>
<name>A0A9D3A2C3_9ACTN</name>
<protein>
    <submittedName>
        <fullName evidence="3">DUF1385 domain-containing protein</fullName>
    </submittedName>
</protein>
<evidence type="ECO:0000256" key="2">
    <source>
        <dbReference type="SAM" id="Phobius"/>
    </source>
</evidence>
<evidence type="ECO:0000313" key="4">
    <source>
        <dbReference type="Proteomes" id="UP000786989"/>
    </source>
</evidence>
<dbReference type="EMBL" id="DYWI01000186">
    <property type="protein sequence ID" value="HJF66300.1"/>
    <property type="molecule type" value="Genomic_DNA"/>
</dbReference>
<keyword evidence="2" id="KW-0812">Transmembrane</keyword>
<keyword evidence="2" id="KW-0472">Membrane</keyword>
<feature type="region of interest" description="Disordered" evidence="1">
    <location>
        <begin position="127"/>
        <end position="208"/>
    </location>
</feature>
<organism evidence="3 4">
    <name type="scientific">Slackia equolifaciens</name>
    <dbReference type="NCBI Taxonomy" id="498718"/>
    <lineage>
        <taxon>Bacteria</taxon>
        <taxon>Bacillati</taxon>
        <taxon>Actinomycetota</taxon>
        <taxon>Coriobacteriia</taxon>
        <taxon>Eggerthellales</taxon>
        <taxon>Eggerthellaceae</taxon>
        <taxon>Slackia</taxon>
    </lineage>
</organism>
<feature type="compositionally biased region" description="Low complexity" evidence="1">
    <location>
        <begin position="132"/>
        <end position="147"/>
    </location>
</feature>
<dbReference type="Pfam" id="PF07136">
    <property type="entry name" value="DUF1385"/>
    <property type="match status" value="1"/>
</dbReference>
<feature type="region of interest" description="Disordered" evidence="1">
    <location>
        <begin position="257"/>
        <end position="296"/>
    </location>
</feature>
<feature type="compositionally biased region" description="Basic and acidic residues" evidence="1">
    <location>
        <begin position="198"/>
        <end position="208"/>
    </location>
</feature>
<feature type="region of interest" description="Disordered" evidence="1">
    <location>
        <begin position="1"/>
        <end position="26"/>
    </location>
</feature>
<reference evidence="3" key="1">
    <citation type="journal article" date="2021" name="PeerJ">
        <title>Extensive microbial diversity within the chicken gut microbiome revealed by metagenomics and culture.</title>
        <authorList>
            <person name="Gilroy R."/>
            <person name="Ravi A."/>
            <person name="Getino M."/>
            <person name="Pursley I."/>
            <person name="Horton D.L."/>
            <person name="Alikhan N.F."/>
            <person name="Baker D."/>
            <person name="Gharbi K."/>
            <person name="Hall N."/>
            <person name="Watson M."/>
            <person name="Adriaenssens E.M."/>
            <person name="Foster-Nyarko E."/>
            <person name="Jarju S."/>
            <person name="Secka A."/>
            <person name="Antonio M."/>
            <person name="Oren A."/>
            <person name="Chaudhuri R.R."/>
            <person name="La Ragione R."/>
            <person name="Hildebrand F."/>
            <person name="Pallen M.J."/>
        </authorList>
    </citation>
    <scope>NUCLEOTIDE SEQUENCE</scope>
    <source>
        <strain evidence="3">ChiGjej6B6-11269</strain>
    </source>
</reference>
<dbReference type="Proteomes" id="UP000786989">
    <property type="component" value="Unassembled WGS sequence"/>
</dbReference>
<feature type="compositionally biased region" description="Basic and acidic residues" evidence="1">
    <location>
        <begin position="150"/>
        <end position="166"/>
    </location>
</feature>
<feature type="transmembrane region" description="Helical" evidence="2">
    <location>
        <begin position="308"/>
        <end position="330"/>
    </location>
</feature>
<accession>A0A9D3A2C3</accession>
<reference evidence="3" key="2">
    <citation type="submission" date="2021-09" db="EMBL/GenBank/DDBJ databases">
        <authorList>
            <person name="Gilroy R."/>
        </authorList>
    </citation>
    <scope>NUCLEOTIDE SEQUENCE</scope>
    <source>
        <strain evidence="3">ChiGjej6B6-11269</strain>
    </source>
</reference>
<dbReference type="AlphaFoldDB" id="A0A9D3A2C3"/>
<keyword evidence="2" id="KW-1133">Transmembrane helix</keyword>
<evidence type="ECO:0000256" key="1">
    <source>
        <dbReference type="SAM" id="MobiDB-lite"/>
    </source>
</evidence>
<dbReference type="InterPro" id="IPR010787">
    <property type="entry name" value="DUF1385"/>
</dbReference>
<gene>
    <name evidence="3" type="ORF">K8U77_09345</name>
</gene>
<dbReference type="PANTHER" id="PTHR42867">
    <property type="entry name" value="MEMBRANE PROTEIN-RELATED"/>
    <property type="match status" value="1"/>
</dbReference>
<feature type="transmembrane region" description="Helical" evidence="2">
    <location>
        <begin position="342"/>
        <end position="362"/>
    </location>
</feature>